<dbReference type="AlphaFoldDB" id="A0A2J6NNP5"/>
<proteinExistence type="predicted"/>
<keyword evidence="1" id="KW-0963">Cytoplasm</keyword>
<gene>
    <name evidence="7" type="ORF">CK797_03620</name>
</gene>
<feature type="coiled-coil region" evidence="6">
    <location>
        <begin position="21"/>
        <end position="62"/>
    </location>
</feature>
<dbReference type="OrthoDB" id="2112130at2"/>
<evidence type="ECO:0000256" key="4">
    <source>
        <dbReference type="ARBA" id="ARBA00022833"/>
    </source>
</evidence>
<evidence type="ECO:0000313" key="8">
    <source>
        <dbReference type="Proteomes" id="UP000239920"/>
    </source>
</evidence>
<accession>A0A2J6NNP5</accession>
<dbReference type="GO" id="GO:0006260">
    <property type="term" value="P:DNA replication"/>
    <property type="evidence" value="ECO:0007669"/>
    <property type="project" value="UniProtKB-KW"/>
</dbReference>
<keyword evidence="3" id="KW-0479">Metal-binding</keyword>
<dbReference type="PIRSF" id="PIRSF021439">
    <property type="entry name" value="DUF972"/>
    <property type="match status" value="1"/>
</dbReference>
<keyword evidence="4" id="KW-0862">Zinc</keyword>
<keyword evidence="6" id="KW-0175">Coiled coil</keyword>
<keyword evidence="5" id="KW-0236">DNA replication inhibitor</keyword>
<evidence type="ECO:0000256" key="2">
    <source>
        <dbReference type="ARBA" id="ARBA00022705"/>
    </source>
</evidence>
<keyword evidence="2" id="KW-0235">DNA replication</keyword>
<evidence type="ECO:0000313" key="7">
    <source>
        <dbReference type="EMBL" id="PMB82929.1"/>
    </source>
</evidence>
<organism evidence="7 8">
    <name type="scientific">Limosilactobacillus pontis</name>
    <dbReference type="NCBI Taxonomy" id="35787"/>
    <lineage>
        <taxon>Bacteria</taxon>
        <taxon>Bacillati</taxon>
        <taxon>Bacillota</taxon>
        <taxon>Bacilli</taxon>
        <taxon>Lactobacillales</taxon>
        <taxon>Lactobacillaceae</taxon>
        <taxon>Limosilactobacillus</taxon>
    </lineage>
</organism>
<dbReference type="GO" id="GO:0046872">
    <property type="term" value="F:metal ion binding"/>
    <property type="evidence" value="ECO:0007669"/>
    <property type="project" value="UniProtKB-KW"/>
</dbReference>
<dbReference type="Pfam" id="PF06156">
    <property type="entry name" value="YabA"/>
    <property type="match status" value="1"/>
</dbReference>
<evidence type="ECO:0000256" key="3">
    <source>
        <dbReference type="ARBA" id="ARBA00022723"/>
    </source>
</evidence>
<evidence type="ECO:0000256" key="5">
    <source>
        <dbReference type="ARBA" id="ARBA00022880"/>
    </source>
</evidence>
<protein>
    <submittedName>
        <fullName evidence="7">DNA replication initiation control protein YabA</fullName>
    </submittedName>
</protein>
<dbReference type="Proteomes" id="UP000239920">
    <property type="component" value="Unassembled WGS sequence"/>
</dbReference>
<dbReference type="RefSeq" id="WP_104688445.1">
    <property type="nucleotide sequence ID" value="NZ_JBKTHY010000001.1"/>
</dbReference>
<comment type="caution">
    <text evidence="7">The sequence shown here is derived from an EMBL/GenBank/DDBJ whole genome shotgun (WGS) entry which is preliminary data.</text>
</comment>
<dbReference type="EMBL" id="PNFV01000003">
    <property type="protein sequence ID" value="PMB82929.1"/>
    <property type="molecule type" value="Genomic_DNA"/>
</dbReference>
<dbReference type="InterPro" id="IPR010377">
    <property type="entry name" value="YabA"/>
</dbReference>
<evidence type="ECO:0000256" key="6">
    <source>
        <dbReference type="SAM" id="Coils"/>
    </source>
</evidence>
<reference evidence="7 8" key="1">
    <citation type="submission" date="2017-09" db="EMBL/GenBank/DDBJ databases">
        <title>Bacterial strain isolated from the female urinary microbiota.</title>
        <authorList>
            <person name="Thomas-White K."/>
            <person name="Kumar N."/>
            <person name="Forster S."/>
            <person name="Putonti C."/>
            <person name="Lawley T."/>
            <person name="Wolfe A.J."/>
        </authorList>
    </citation>
    <scope>NUCLEOTIDE SEQUENCE [LARGE SCALE GENOMIC DNA]</scope>
    <source>
        <strain evidence="7 8">UMB0683</strain>
    </source>
</reference>
<dbReference type="GO" id="GO:0008156">
    <property type="term" value="P:negative regulation of DNA replication"/>
    <property type="evidence" value="ECO:0007669"/>
    <property type="project" value="UniProtKB-KW"/>
</dbReference>
<evidence type="ECO:0000256" key="1">
    <source>
        <dbReference type="ARBA" id="ARBA00022490"/>
    </source>
</evidence>
<name>A0A2J6NNP5_9LACO</name>
<sequence length="116" mass="13322">MSEKQPNGNIYDRFAQVMKQTRELVVNMEQLQAQITEVLEQNAELSIENDHLRRVIKKMKDQSGETKLSGSRQNLKELYQQGFHVCSEYFGKRLAPGESCAFCTDVIFGHDPDKAK</sequence>